<organism evidence="2 3">
    <name type="scientific">Acidianus manzaensis</name>
    <dbReference type="NCBI Taxonomy" id="282676"/>
    <lineage>
        <taxon>Archaea</taxon>
        <taxon>Thermoproteota</taxon>
        <taxon>Thermoprotei</taxon>
        <taxon>Sulfolobales</taxon>
        <taxon>Sulfolobaceae</taxon>
        <taxon>Acidianus</taxon>
    </lineage>
</organism>
<dbReference type="KEGG" id="aman:B6F84_00160"/>
<dbReference type="STRING" id="282676.B6F84_00160"/>
<dbReference type="EMBL" id="CP020477">
    <property type="protein sequence ID" value="ARM74596.1"/>
    <property type="molecule type" value="Genomic_DNA"/>
</dbReference>
<dbReference type="RefSeq" id="WP_148690341.1">
    <property type="nucleotide sequence ID" value="NZ_CP020477.1"/>
</dbReference>
<evidence type="ECO:0000256" key="1">
    <source>
        <dbReference type="SAM" id="Coils"/>
    </source>
</evidence>
<protein>
    <submittedName>
        <fullName evidence="2">Uncharacterized protein</fullName>
    </submittedName>
</protein>
<name>A0A1W6JWC8_9CREN</name>
<accession>A0A1W6JWC8</accession>
<keyword evidence="3" id="KW-1185">Reference proteome</keyword>
<evidence type="ECO:0000313" key="3">
    <source>
        <dbReference type="Proteomes" id="UP000193404"/>
    </source>
</evidence>
<proteinExistence type="predicted"/>
<gene>
    <name evidence="2" type="ORF">B6F84_00160</name>
</gene>
<evidence type="ECO:0000313" key="2">
    <source>
        <dbReference type="EMBL" id="ARM74596.1"/>
    </source>
</evidence>
<feature type="coiled-coil region" evidence="1">
    <location>
        <begin position="51"/>
        <end position="85"/>
    </location>
</feature>
<reference evidence="2 3" key="1">
    <citation type="submission" date="2017-03" db="EMBL/GenBank/DDBJ databases">
        <title>Sulfur activation and transportation mechanism of thermophilic Archaea Acidianus manzaensis YN-25.</title>
        <authorList>
            <person name="Ma Y."/>
            <person name="Yang Y."/>
            <person name="Xia J."/>
        </authorList>
    </citation>
    <scope>NUCLEOTIDE SEQUENCE [LARGE SCALE GENOMIC DNA]</scope>
    <source>
        <strain evidence="2 3">YN-25</strain>
    </source>
</reference>
<keyword evidence="1" id="KW-0175">Coiled coil</keyword>
<sequence>MEQSISPIDDIYLLSEIIDDLENSDSLAETIRENMYSLLYYYKEFIEKSERIKFKKEILEVLEKIDDLREELAEKNEGQDDVQNHYEDLCLFRSFFACQTWKKIRKTINASSYSGDDVCSEHDDICKDISENLKFLLTSCILIESENCNSLLIPFIYQLIDSSKTNYDNCREKNKKLNPTYNFFLKRIEKLICNHYSMQIDNKIGEIRRNSFLAHGGFILNLEKIDINKIEEVIVQTQAIAICNIYESIKNLERCLKRNDA</sequence>
<dbReference type="AlphaFoldDB" id="A0A1W6JWC8"/>
<dbReference type="GeneID" id="41589284"/>
<dbReference type="Proteomes" id="UP000193404">
    <property type="component" value="Chromosome"/>
</dbReference>